<evidence type="ECO:0000256" key="5">
    <source>
        <dbReference type="ARBA" id="ARBA00023014"/>
    </source>
</evidence>
<evidence type="ECO:0000256" key="3">
    <source>
        <dbReference type="ARBA" id="ARBA00022737"/>
    </source>
</evidence>
<gene>
    <name evidence="7" type="primary">hyfA_1</name>
    <name evidence="7" type="ORF">DEAC_c19620</name>
</gene>
<accession>A0A0J1FSG5</accession>
<dbReference type="CDD" id="cd10554">
    <property type="entry name" value="HycB_like"/>
    <property type="match status" value="1"/>
</dbReference>
<sequence length="190" mass="20532">MNSFVVAAPNKCIGCRTCEVACVVAHSSENIFTSTKREIEFNPRLSVVKTAAVSAPIQCRHCEDAPCANACSEGCIVNKEGVIYINQRTCIGCKTCILACPFGAIEMAASYEGGEKKQQAGLKCDDGGKLCFKEKMVANKCDLCLGREGGPACMEVCPTDALRIVNSDVIAGAMREKRRRSVIIRDYSYL</sequence>
<dbReference type="AlphaFoldDB" id="A0A0J1FSG5"/>
<feature type="domain" description="4Fe-4S ferredoxin-type" evidence="6">
    <location>
        <begin position="81"/>
        <end position="110"/>
    </location>
</feature>
<organism evidence="7 8">
    <name type="scientific">Desulfosporosinus acididurans</name>
    <dbReference type="NCBI Taxonomy" id="476652"/>
    <lineage>
        <taxon>Bacteria</taxon>
        <taxon>Bacillati</taxon>
        <taxon>Bacillota</taxon>
        <taxon>Clostridia</taxon>
        <taxon>Eubacteriales</taxon>
        <taxon>Desulfitobacteriaceae</taxon>
        <taxon>Desulfosporosinus</taxon>
    </lineage>
</organism>
<dbReference type="PROSITE" id="PS51379">
    <property type="entry name" value="4FE4S_FER_2"/>
    <property type="match status" value="3"/>
</dbReference>
<keyword evidence="8" id="KW-1185">Reference proteome</keyword>
<evidence type="ECO:0000313" key="7">
    <source>
        <dbReference type="EMBL" id="KLU65923.1"/>
    </source>
</evidence>
<dbReference type="PATRIC" id="fig|476652.3.peg.2029"/>
<keyword evidence="5" id="KW-0411">Iron-sulfur</keyword>
<dbReference type="GO" id="GO:0051539">
    <property type="term" value="F:4 iron, 4 sulfur cluster binding"/>
    <property type="evidence" value="ECO:0007669"/>
    <property type="project" value="UniProtKB-KW"/>
</dbReference>
<dbReference type="SUPFAM" id="SSF54862">
    <property type="entry name" value="4Fe-4S ferredoxins"/>
    <property type="match status" value="1"/>
</dbReference>
<keyword evidence="2" id="KW-0479">Metal-binding</keyword>
<evidence type="ECO:0000256" key="4">
    <source>
        <dbReference type="ARBA" id="ARBA00023004"/>
    </source>
</evidence>
<dbReference type="Pfam" id="PF13247">
    <property type="entry name" value="Fer4_11"/>
    <property type="match status" value="1"/>
</dbReference>
<dbReference type="PROSITE" id="PS00198">
    <property type="entry name" value="4FE4S_FER_1"/>
    <property type="match status" value="1"/>
</dbReference>
<dbReference type="PANTHER" id="PTHR42859:SF17">
    <property type="entry name" value="ELECTRON TRANSPORT PROTEIN HYDN-RELATED"/>
    <property type="match status" value="1"/>
</dbReference>
<dbReference type="InterPro" id="IPR017896">
    <property type="entry name" value="4Fe4S_Fe-S-bd"/>
</dbReference>
<keyword evidence="4" id="KW-0408">Iron</keyword>
<dbReference type="GO" id="GO:0016491">
    <property type="term" value="F:oxidoreductase activity"/>
    <property type="evidence" value="ECO:0007669"/>
    <property type="project" value="UniProtKB-KW"/>
</dbReference>
<dbReference type="Gene3D" id="3.30.70.20">
    <property type="match status" value="2"/>
</dbReference>
<name>A0A0J1FSG5_9FIRM</name>
<dbReference type="RefSeq" id="WP_047809841.1">
    <property type="nucleotide sequence ID" value="NZ_LDZY01000006.1"/>
</dbReference>
<dbReference type="EMBL" id="LDZY01000006">
    <property type="protein sequence ID" value="KLU65923.1"/>
    <property type="molecule type" value="Genomic_DNA"/>
</dbReference>
<dbReference type="STRING" id="476652.DEAC_c19620"/>
<keyword evidence="7" id="KW-0560">Oxidoreductase</keyword>
<evidence type="ECO:0000256" key="1">
    <source>
        <dbReference type="ARBA" id="ARBA00022485"/>
    </source>
</evidence>
<dbReference type="Proteomes" id="UP000036356">
    <property type="component" value="Unassembled WGS sequence"/>
</dbReference>
<comment type="caution">
    <text evidence="7">The sequence shown here is derived from an EMBL/GenBank/DDBJ whole genome shotgun (WGS) entry which is preliminary data.</text>
</comment>
<evidence type="ECO:0000259" key="6">
    <source>
        <dbReference type="PROSITE" id="PS51379"/>
    </source>
</evidence>
<protein>
    <submittedName>
        <fullName evidence="7">Hydrogenase-4 component A</fullName>
        <ecNumber evidence="7">1.-.-.-</ecNumber>
    </submittedName>
</protein>
<reference evidence="7 8" key="1">
    <citation type="submission" date="2015-06" db="EMBL/GenBank/DDBJ databases">
        <title>Draft genome of the moderately acidophilic sulfate reducer Candidatus Desulfosporosinus acididurans strain M1.</title>
        <authorList>
            <person name="Poehlein A."/>
            <person name="Petzsch P."/>
            <person name="Johnson B.D."/>
            <person name="Schloemann M."/>
            <person name="Daniel R."/>
            <person name="Muehling M."/>
        </authorList>
    </citation>
    <scope>NUCLEOTIDE SEQUENCE [LARGE SCALE GENOMIC DNA]</scope>
    <source>
        <strain evidence="7 8">M1</strain>
    </source>
</reference>
<evidence type="ECO:0000313" key="8">
    <source>
        <dbReference type="Proteomes" id="UP000036356"/>
    </source>
</evidence>
<dbReference type="InterPro" id="IPR017900">
    <property type="entry name" value="4Fe4S_Fe_S_CS"/>
</dbReference>
<evidence type="ECO:0000256" key="2">
    <source>
        <dbReference type="ARBA" id="ARBA00022723"/>
    </source>
</evidence>
<keyword evidence="1" id="KW-0004">4Fe-4S</keyword>
<dbReference type="EC" id="1.-.-.-" evidence="7"/>
<proteinExistence type="predicted"/>
<feature type="domain" description="4Fe-4S ferredoxin-type" evidence="6">
    <location>
        <begin position="134"/>
        <end position="167"/>
    </location>
</feature>
<feature type="domain" description="4Fe-4S ferredoxin-type" evidence="6">
    <location>
        <begin position="3"/>
        <end position="22"/>
    </location>
</feature>
<dbReference type="GO" id="GO:0046872">
    <property type="term" value="F:metal ion binding"/>
    <property type="evidence" value="ECO:0007669"/>
    <property type="project" value="UniProtKB-KW"/>
</dbReference>
<dbReference type="PANTHER" id="PTHR42859">
    <property type="entry name" value="OXIDOREDUCTASE"/>
    <property type="match status" value="1"/>
</dbReference>
<keyword evidence="3" id="KW-0677">Repeat</keyword>
<dbReference type="InterPro" id="IPR050294">
    <property type="entry name" value="RnfB_subfamily"/>
</dbReference>